<dbReference type="GO" id="GO:0003682">
    <property type="term" value="F:chromatin binding"/>
    <property type="evidence" value="ECO:0007669"/>
    <property type="project" value="TreeGrafter"/>
</dbReference>
<evidence type="ECO:0000256" key="1">
    <source>
        <dbReference type="ARBA" id="ARBA00004123"/>
    </source>
</evidence>
<dbReference type="Proteomes" id="UP000789396">
    <property type="component" value="Unassembled WGS sequence"/>
</dbReference>
<accession>A0A9N9P7S6</accession>
<dbReference type="Pfam" id="PF09739">
    <property type="entry name" value="MCM_bind"/>
    <property type="match status" value="1"/>
</dbReference>
<dbReference type="OrthoDB" id="329666at2759"/>
<dbReference type="AlphaFoldDB" id="A0A9N9P7S6"/>
<feature type="non-terminal residue" evidence="3">
    <location>
        <position position="1"/>
    </location>
</feature>
<comment type="subcellular location">
    <subcellularLocation>
        <location evidence="1">Nucleus</location>
    </subcellularLocation>
</comment>
<comment type="caution">
    <text evidence="3">The sequence shown here is derived from an EMBL/GenBank/DDBJ whole genome shotgun (WGS) entry which is preliminary data.</text>
</comment>
<dbReference type="GO" id="GO:0006261">
    <property type="term" value="P:DNA-templated DNA replication"/>
    <property type="evidence" value="ECO:0007669"/>
    <property type="project" value="TreeGrafter"/>
</dbReference>
<evidence type="ECO:0000256" key="2">
    <source>
        <dbReference type="ARBA" id="ARBA00023242"/>
    </source>
</evidence>
<dbReference type="PANTHER" id="PTHR13489:SF0">
    <property type="entry name" value="MINI-CHROMOSOME MAINTENANCE COMPLEX-BINDING PROTEIN"/>
    <property type="match status" value="1"/>
</dbReference>
<proteinExistence type="predicted"/>
<name>A0A9N9P7S6_9GLOM</name>
<reference evidence="3" key="1">
    <citation type="submission" date="2021-06" db="EMBL/GenBank/DDBJ databases">
        <authorList>
            <person name="Kallberg Y."/>
            <person name="Tangrot J."/>
            <person name="Rosling A."/>
        </authorList>
    </citation>
    <scope>NUCLEOTIDE SEQUENCE</scope>
    <source>
        <strain evidence="3">IN212</strain>
    </source>
</reference>
<dbReference type="EMBL" id="CAJVPZ010064905">
    <property type="protein sequence ID" value="CAG8794749.1"/>
    <property type="molecule type" value="Genomic_DNA"/>
</dbReference>
<keyword evidence="4" id="KW-1185">Reference proteome</keyword>
<evidence type="ECO:0000313" key="4">
    <source>
        <dbReference type="Proteomes" id="UP000789396"/>
    </source>
</evidence>
<sequence length="59" mass="6942">LNSQRRKSINILYTQIPSLNDTSVYDIPHHSLVRFRAMIQNTGFGHEMFVSFYETSDHK</sequence>
<dbReference type="PANTHER" id="PTHR13489">
    <property type="entry name" value="MINI-CHROMOSOME MAINTENANCE COMPLEX-BINDING PROTEIN"/>
    <property type="match status" value="1"/>
</dbReference>
<protein>
    <submittedName>
        <fullName evidence="3">13154_t:CDS:1</fullName>
    </submittedName>
</protein>
<dbReference type="InterPro" id="IPR019140">
    <property type="entry name" value="MCM_complex-bd"/>
</dbReference>
<dbReference type="GO" id="GO:0005634">
    <property type="term" value="C:nucleus"/>
    <property type="evidence" value="ECO:0007669"/>
    <property type="project" value="UniProtKB-SubCell"/>
</dbReference>
<feature type="non-terminal residue" evidence="3">
    <location>
        <position position="59"/>
    </location>
</feature>
<gene>
    <name evidence="3" type="ORF">RFULGI_LOCUS17110</name>
</gene>
<organism evidence="3 4">
    <name type="scientific">Racocetra fulgida</name>
    <dbReference type="NCBI Taxonomy" id="60492"/>
    <lineage>
        <taxon>Eukaryota</taxon>
        <taxon>Fungi</taxon>
        <taxon>Fungi incertae sedis</taxon>
        <taxon>Mucoromycota</taxon>
        <taxon>Glomeromycotina</taxon>
        <taxon>Glomeromycetes</taxon>
        <taxon>Diversisporales</taxon>
        <taxon>Gigasporaceae</taxon>
        <taxon>Racocetra</taxon>
    </lineage>
</organism>
<keyword evidence="2" id="KW-0539">Nucleus</keyword>
<evidence type="ECO:0000313" key="3">
    <source>
        <dbReference type="EMBL" id="CAG8794749.1"/>
    </source>
</evidence>